<evidence type="ECO:0008006" key="3">
    <source>
        <dbReference type="Google" id="ProtNLM"/>
    </source>
</evidence>
<dbReference type="RefSeq" id="WP_070184199.1">
    <property type="nucleotide sequence ID" value="NZ_LXLI01000028.1"/>
</dbReference>
<protein>
    <recommendedName>
        <fullName evidence="3">DGQHR domain-containing protein</fullName>
    </recommendedName>
</protein>
<dbReference type="InterPro" id="IPR017642">
    <property type="entry name" value="DNA_S_mod_DndB"/>
</dbReference>
<dbReference type="EMBL" id="LXLI01000028">
    <property type="protein sequence ID" value="OFC91225.1"/>
    <property type="molecule type" value="Genomic_DNA"/>
</dbReference>
<name>A0A9X5N408_BACTU</name>
<gene>
    <name evidence="1" type="ORF">BTGOE4_37250</name>
</gene>
<proteinExistence type="predicted"/>
<reference evidence="1 2" key="1">
    <citation type="submission" date="2016-04" db="EMBL/GenBank/DDBJ databases">
        <title>Bacillus thuringiensis and Bacillus weihenstephanensis as novel biocontrol agents of wilt causing Verticillium species.</title>
        <authorList>
            <person name="Hollensteiner J."/>
            <person name="Wemheuer F."/>
            <person name="Harting R."/>
            <person name="Kolarzyk A."/>
            <person name="Diaz-Valerio S."/>
            <person name="Poehlein A."/>
            <person name="Brzuszkiewicz E."/>
            <person name="Nesemann K."/>
            <person name="Braus-Stromeyer S."/>
            <person name="Braus G."/>
            <person name="Daniel R."/>
            <person name="Liesegang H."/>
        </authorList>
    </citation>
    <scope>NUCLEOTIDE SEQUENCE [LARGE SCALE GENOMIC DNA]</scope>
    <source>
        <strain evidence="1 2">GOE4</strain>
    </source>
</reference>
<dbReference type="AlphaFoldDB" id="A0A9X5N408"/>
<organism evidence="1 2">
    <name type="scientific">Bacillus thuringiensis</name>
    <dbReference type="NCBI Taxonomy" id="1428"/>
    <lineage>
        <taxon>Bacteria</taxon>
        <taxon>Bacillati</taxon>
        <taxon>Bacillota</taxon>
        <taxon>Bacilli</taxon>
        <taxon>Bacillales</taxon>
        <taxon>Bacillaceae</taxon>
        <taxon>Bacillus</taxon>
        <taxon>Bacillus cereus group</taxon>
    </lineage>
</organism>
<evidence type="ECO:0000313" key="2">
    <source>
        <dbReference type="Proteomes" id="UP000175994"/>
    </source>
</evidence>
<dbReference type="InterPro" id="IPR017601">
    <property type="entry name" value="DGQHR-contain_dom"/>
</dbReference>
<comment type="caution">
    <text evidence="1">The sequence shown here is derived from an EMBL/GenBank/DDBJ whole genome shotgun (WGS) entry which is preliminary data.</text>
</comment>
<dbReference type="NCBIfam" id="TIGR03187">
    <property type="entry name" value="DGQHR"/>
    <property type="match status" value="1"/>
</dbReference>
<dbReference type="Pfam" id="PF14072">
    <property type="entry name" value="DndB"/>
    <property type="match status" value="1"/>
</dbReference>
<dbReference type="Proteomes" id="UP000175994">
    <property type="component" value="Unassembled WGS sequence"/>
</dbReference>
<evidence type="ECO:0000313" key="1">
    <source>
        <dbReference type="EMBL" id="OFC91225.1"/>
    </source>
</evidence>
<sequence>MLIKNYSQFKQLDMDIFMFSLTIEEILENYKVDIYDEENGNNGYQRPPIPSHYKNIAKYLIENSDSVFLPSAILGAIDYENIYFQSSGELKFRTEIRIVDGQHRIKGFEYAINKLQENGDITKSDELLKVELPIILMAINHSQNDKLNEINAFIDINSKGKPVSTDLAITLRNTIYSQSTDYLNNAHERKERIATKTSKYLTEMASHSMWYHAIKRTPSDKGTIISLNSFNKSLYPIVDQIDKTLQETAGFSQAIQKEDVDNAIKELQLFILQAWETIYDKWHGCFGPNRTFEKGYNIQKGIGVHSLHLILSECVLAIFNRNNEDNLQEPLSKIFIDSLELFDKKIYKSSVTEEDWLAGKKFSGYNSASGFKKVKYYILHGEFPN</sequence>
<accession>A0A9X5N408</accession>